<keyword evidence="1" id="KW-1133">Transmembrane helix</keyword>
<dbReference type="InterPro" id="IPR051675">
    <property type="entry name" value="Endo/Exo/Phosphatase_dom_1"/>
</dbReference>
<dbReference type="STRING" id="688867.SAMN05660236_5660"/>
<dbReference type="Pfam" id="PF12836">
    <property type="entry name" value="HHH_3"/>
    <property type="match status" value="2"/>
</dbReference>
<gene>
    <name evidence="2" type="ORF">SAMN05660236_5660</name>
</gene>
<evidence type="ECO:0000313" key="2">
    <source>
        <dbReference type="EMBL" id="SKC88694.1"/>
    </source>
</evidence>
<keyword evidence="1" id="KW-0812">Transmembrane</keyword>
<dbReference type="SUPFAM" id="SSF47781">
    <property type="entry name" value="RuvA domain 2-like"/>
    <property type="match status" value="3"/>
</dbReference>
<reference evidence="2 3" key="1">
    <citation type="submission" date="2017-02" db="EMBL/GenBank/DDBJ databases">
        <authorList>
            <person name="Peterson S.W."/>
        </authorList>
    </citation>
    <scope>NUCLEOTIDE SEQUENCE [LARGE SCALE GENOMIC DNA]</scope>
    <source>
        <strain evidence="2 3">DSM 25262</strain>
    </source>
</reference>
<keyword evidence="1" id="KW-0472">Membrane</keyword>
<sequence>MVIKRWVKNFFGFSRSQVNAFMILLPLMALLIFSEPFYHWYTSHYTAHESPREILLDSLVIQWNNEKIDSTQHSPVAKASLFYFDPNIISKQEFLSLGFSEKISGRIINYRKKGGRFRIKSDLLKMYGMDSSFYHRLYTYIQLPDKTQRKFFADAKPEFKKAESKRAFVKFDLNMADTAQLKKVYGIGEKRALRIVAYREKLGGFIDLAQLTEIYTLDSAVIEKLSQASFIIENFNPQKIHINTVTDKELATHPYLRKSVAKAIVAYRFQHGKFNDVEDLRKIQALDATTIQKITRYLDFE</sequence>
<feature type="transmembrane region" description="Helical" evidence="1">
    <location>
        <begin position="21"/>
        <end position="41"/>
    </location>
</feature>
<proteinExistence type="predicted"/>
<dbReference type="OrthoDB" id="981124at2"/>
<dbReference type="PANTHER" id="PTHR21180:SF32">
    <property type="entry name" value="ENDONUCLEASE_EXONUCLEASE_PHOSPHATASE FAMILY DOMAIN-CONTAINING PROTEIN 1"/>
    <property type="match status" value="1"/>
</dbReference>
<name>A0A1T5ML27_9BACT</name>
<organism evidence="2 3">
    <name type="scientific">Ohtaekwangia koreensis</name>
    <dbReference type="NCBI Taxonomy" id="688867"/>
    <lineage>
        <taxon>Bacteria</taxon>
        <taxon>Pseudomonadati</taxon>
        <taxon>Bacteroidota</taxon>
        <taxon>Cytophagia</taxon>
        <taxon>Cytophagales</taxon>
        <taxon>Fulvivirgaceae</taxon>
        <taxon>Ohtaekwangia</taxon>
    </lineage>
</organism>
<dbReference type="Gene3D" id="1.10.150.280">
    <property type="entry name" value="AF1531-like domain"/>
    <property type="match status" value="2"/>
</dbReference>
<dbReference type="GO" id="GO:0015628">
    <property type="term" value="P:protein secretion by the type II secretion system"/>
    <property type="evidence" value="ECO:0007669"/>
    <property type="project" value="TreeGrafter"/>
</dbReference>
<dbReference type="InterPro" id="IPR010994">
    <property type="entry name" value="RuvA_2-like"/>
</dbReference>
<dbReference type="GO" id="GO:0015627">
    <property type="term" value="C:type II protein secretion system complex"/>
    <property type="evidence" value="ECO:0007669"/>
    <property type="project" value="TreeGrafter"/>
</dbReference>
<dbReference type="RefSeq" id="WP_079690156.1">
    <property type="nucleotide sequence ID" value="NZ_FUZU01000005.1"/>
</dbReference>
<dbReference type="PANTHER" id="PTHR21180">
    <property type="entry name" value="ENDONUCLEASE/EXONUCLEASE/PHOSPHATASE FAMILY DOMAIN-CONTAINING PROTEIN 1"/>
    <property type="match status" value="1"/>
</dbReference>
<accession>A0A1T5ML27</accession>
<keyword evidence="3" id="KW-1185">Reference proteome</keyword>
<dbReference type="EMBL" id="FUZU01000005">
    <property type="protein sequence ID" value="SKC88694.1"/>
    <property type="molecule type" value="Genomic_DNA"/>
</dbReference>
<dbReference type="Proteomes" id="UP000190961">
    <property type="component" value="Unassembled WGS sequence"/>
</dbReference>
<evidence type="ECO:0000256" key="1">
    <source>
        <dbReference type="SAM" id="Phobius"/>
    </source>
</evidence>
<dbReference type="AlphaFoldDB" id="A0A1T5ML27"/>
<protein>
    <submittedName>
        <fullName evidence="2">Competence protein ComEA helix-hairpin-helix repeat region</fullName>
    </submittedName>
</protein>
<evidence type="ECO:0000313" key="3">
    <source>
        <dbReference type="Proteomes" id="UP000190961"/>
    </source>
</evidence>